<evidence type="ECO:0000256" key="4">
    <source>
        <dbReference type="ARBA" id="ARBA00022679"/>
    </source>
</evidence>
<dbReference type="SUPFAM" id="SSF55205">
    <property type="entry name" value="EPT/RTPC-like"/>
    <property type="match status" value="1"/>
</dbReference>
<organism evidence="9 10">
    <name type="scientific">Cetobacterium somerae ATCC BAA-474</name>
    <dbReference type="NCBI Taxonomy" id="1319815"/>
    <lineage>
        <taxon>Bacteria</taxon>
        <taxon>Fusobacteriati</taxon>
        <taxon>Fusobacteriota</taxon>
        <taxon>Fusobacteriia</taxon>
        <taxon>Fusobacteriales</taxon>
        <taxon>Fusobacteriaceae</taxon>
        <taxon>Cetobacterium</taxon>
    </lineage>
</organism>
<dbReference type="STRING" id="1319815.HMPREF0202_00259"/>
<feature type="binding site" evidence="7">
    <location>
        <position position="169"/>
    </location>
    <ligand>
        <name>3-phosphoshikimate</name>
        <dbReference type="ChEBI" id="CHEBI:145989"/>
    </ligand>
</feature>
<comment type="catalytic activity">
    <reaction evidence="6">
        <text>3-phosphoshikimate + phosphoenolpyruvate = 5-O-(1-carboxyvinyl)-3-phosphoshikimate + phosphate</text>
        <dbReference type="Rhea" id="RHEA:21256"/>
        <dbReference type="ChEBI" id="CHEBI:43474"/>
        <dbReference type="ChEBI" id="CHEBI:57701"/>
        <dbReference type="ChEBI" id="CHEBI:58702"/>
        <dbReference type="ChEBI" id="CHEBI:145989"/>
        <dbReference type="EC" id="2.5.1.19"/>
    </reaction>
    <physiologicalReaction direction="left-to-right" evidence="6">
        <dbReference type="Rhea" id="RHEA:21257"/>
    </physiologicalReaction>
</comment>
<comment type="subcellular location">
    <subcellularLocation>
        <location evidence="7">Cytoplasm</location>
    </subcellularLocation>
</comment>
<dbReference type="EMBL" id="AXZF01000011">
    <property type="protein sequence ID" value="ERT69799.1"/>
    <property type="molecule type" value="Genomic_DNA"/>
</dbReference>
<evidence type="ECO:0000256" key="6">
    <source>
        <dbReference type="ARBA" id="ARBA00044633"/>
    </source>
</evidence>
<comment type="pathway">
    <text evidence="1 7">Metabolic intermediate biosynthesis; chorismate biosynthesis; chorismate from D-erythrose 4-phosphate and phosphoenolpyruvate: step 6/7.</text>
</comment>
<comment type="caution">
    <text evidence="9">The sequence shown here is derived from an EMBL/GenBank/DDBJ whole genome shotgun (WGS) entry which is preliminary data.</text>
</comment>
<dbReference type="UniPathway" id="UPA00053">
    <property type="reaction ID" value="UER00089"/>
</dbReference>
<protein>
    <recommendedName>
        <fullName evidence="7">3-phosphoshikimate 1-carboxyvinyltransferase</fullName>
        <ecNumber evidence="7">2.5.1.19</ecNumber>
    </recommendedName>
    <alternativeName>
        <fullName evidence="7">5-enolpyruvylshikimate-3-phosphate synthase</fullName>
        <shortName evidence="7">EPSP synthase</shortName>
        <shortName evidence="7">EPSPS</shortName>
    </alternativeName>
</protein>
<feature type="binding site" evidence="7">
    <location>
        <position position="94"/>
    </location>
    <ligand>
        <name>phosphoenolpyruvate</name>
        <dbReference type="ChEBI" id="CHEBI:58702"/>
    </ligand>
</feature>
<evidence type="ECO:0000313" key="9">
    <source>
        <dbReference type="EMBL" id="ERT69799.1"/>
    </source>
</evidence>
<keyword evidence="5 7" id="KW-0057">Aromatic amino acid biosynthesis</keyword>
<dbReference type="NCBIfam" id="TIGR01356">
    <property type="entry name" value="aroA"/>
    <property type="match status" value="1"/>
</dbReference>
<dbReference type="Pfam" id="PF00275">
    <property type="entry name" value="EPSP_synthase"/>
    <property type="match status" value="1"/>
</dbReference>
<keyword evidence="3 7" id="KW-0028">Amino-acid biosynthesis</keyword>
<keyword evidence="10" id="KW-1185">Reference proteome</keyword>
<gene>
    <name evidence="7" type="primary">aroA</name>
    <name evidence="9" type="ORF">HMPREF0202_00259</name>
</gene>
<dbReference type="InterPro" id="IPR023193">
    <property type="entry name" value="EPSP_synthase_CS"/>
</dbReference>
<feature type="binding site" evidence="7">
    <location>
        <position position="22"/>
    </location>
    <ligand>
        <name>phosphoenolpyruvate</name>
        <dbReference type="ChEBI" id="CHEBI:58702"/>
    </ligand>
</feature>
<dbReference type="eggNOG" id="COG0128">
    <property type="taxonomic scope" value="Bacteria"/>
</dbReference>
<feature type="domain" description="Enolpyruvate transferase" evidence="8">
    <location>
        <begin position="8"/>
        <end position="419"/>
    </location>
</feature>
<dbReference type="InterPro" id="IPR001986">
    <property type="entry name" value="Enolpyruvate_Tfrase_dom"/>
</dbReference>
<proteinExistence type="inferred from homology"/>
<feature type="binding site" evidence="7">
    <location>
        <position position="342"/>
    </location>
    <ligand>
        <name>phosphoenolpyruvate</name>
        <dbReference type="ChEBI" id="CHEBI:58702"/>
    </ligand>
</feature>
<dbReference type="HAMAP" id="MF_00210">
    <property type="entry name" value="EPSP_synth"/>
    <property type="match status" value="1"/>
</dbReference>
<comment type="similarity">
    <text evidence="2 7">Belongs to the EPSP synthase family.</text>
</comment>
<comment type="function">
    <text evidence="7">Catalyzes the transfer of the enolpyruvyl moiety of phosphoenolpyruvate (PEP) to the 5-hydroxyl of shikimate-3-phosphate (S3P) to produce enolpyruvyl shikimate-3-phosphate and inorganic phosphate.</text>
</comment>
<keyword evidence="4 7" id="KW-0808">Transferase</keyword>
<dbReference type="GO" id="GO:0008652">
    <property type="term" value="P:amino acid biosynthetic process"/>
    <property type="evidence" value="ECO:0007669"/>
    <property type="project" value="UniProtKB-KW"/>
</dbReference>
<evidence type="ECO:0000256" key="1">
    <source>
        <dbReference type="ARBA" id="ARBA00004811"/>
    </source>
</evidence>
<dbReference type="EC" id="2.5.1.19" evidence="7"/>
<feature type="binding site" evidence="7">
    <location>
        <position position="22"/>
    </location>
    <ligand>
        <name>3-phosphoshikimate</name>
        <dbReference type="ChEBI" id="CHEBI:145989"/>
    </ligand>
</feature>
<dbReference type="PROSITE" id="PS00104">
    <property type="entry name" value="EPSP_SYNTHASE_1"/>
    <property type="match status" value="1"/>
</dbReference>
<dbReference type="PIRSF" id="PIRSF000505">
    <property type="entry name" value="EPSPS"/>
    <property type="match status" value="1"/>
</dbReference>
<feature type="binding site" evidence="7">
    <location>
        <position position="311"/>
    </location>
    <ligand>
        <name>3-phosphoshikimate</name>
        <dbReference type="ChEBI" id="CHEBI:145989"/>
    </ligand>
</feature>
<dbReference type="PANTHER" id="PTHR21090:SF5">
    <property type="entry name" value="PENTAFUNCTIONAL AROM POLYPEPTIDE"/>
    <property type="match status" value="1"/>
</dbReference>
<dbReference type="PANTHER" id="PTHR21090">
    <property type="entry name" value="AROM/DEHYDROQUINATE SYNTHASE"/>
    <property type="match status" value="1"/>
</dbReference>
<dbReference type="GO" id="GO:0009073">
    <property type="term" value="P:aromatic amino acid family biosynthetic process"/>
    <property type="evidence" value="ECO:0007669"/>
    <property type="project" value="UniProtKB-KW"/>
</dbReference>
<dbReference type="InterPro" id="IPR036968">
    <property type="entry name" value="Enolpyruvate_Tfrase_sf"/>
</dbReference>
<dbReference type="InterPro" id="IPR013792">
    <property type="entry name" value="RNA3'P_cycl/enolpyr_Trfase_a/b"/>
</dbReference>
<evidence type="ECO:0000313" key="10">
    <source>
        <dbReference type="Proteomes" id="UP000017081"/>
    </source>
</evidence>
<dbReference type="GO" id="GO:0009423">
    <property type="term" value="P:chorismate biosynthetic process"/>
    <property type="evidence" value="ECO:0007669"/>
    <property type="project" value="UniProtKB-UniRule"/>
</dbReference>
<evidence type="ECO:0000256" key="7">
    <source>
        <dbReference type="HAMAP-Rule" id="MF_00210"/>
    </source>
</evidence>
<evidence type="ECO:0000256" key="5">
    <source>
        <dbReference type="ARBA" id="ARBA00023141"/>
    </source>
</evidence>
<feature type="binding site" evidence="7">
    <location>
        <position position="386"/>
    </location>
    <ligand>
        <name>phosphoenolpyruvate</name>
        <dbReference type="ChEBI" id="CHEBI:58702"/>
    </ligand>
</feature>
<feature type="binding site" evidence="7">
    <location>
        <position position="122"/>
    </location>
    <ligand>
        <name>phosphoenolpyruvate</name>
        <dbReference type="ChEBI" id="CHEBI:58702"/>
    </ligand>
</feature>
<feature type="binding site" evidence="7">
    <location>
        <position position="170"/>
    </location>
    <ligand>
        <name>3-phosphoshikimate</name>
        <dbReference type="ChEBI" id="CHEBI:145989"/>
    </ligand>
</feature>
<dbReference type="InterPro" id="IPR006264">
    <property type="entry name" value="EPSP_synthase"/>
</dbReference>
<dbReference type="GO" id="GO:0003866">
    <property type="term" value="F:3-phosphoshikimate 1-carboxyvinyltransferase activity"/>
    <property type="evidence" value="ECO:0007669"/>
    <property type="project" value="UniProtKB-UniRule"/>
</dbReference>
<dbReference type="Gene3D" id="3.65.10.10">
    <property type="entry name" value="Enolpyruvate transferase domain"/>
    <property type="match status" value="2"/>
</dbReference>
<name>U7VF92_9FUSO</name>
<dbReference type="GO" id="GO:0005737">
    <property type="term" value="C:cytoplasm"/>
    <property type="evidence" value="ECO:0007669"/>
    <property type="project" value="UniProtKB-SubCell"/>
</dbReference>
<reference evidence="9 10" key="1">
    <citation type="submission" date="2013-08" db="EMBL/GenBank/DDBJ databases">
        <authorList>
            <person name="Weinstock G."/>
            <person name="Sodergren E."/>
            <person name="Wylie T."/>
            <person name="Fulton L."/>
            <person name="Fulton R."/>
            <person name="Fronick C."/>
            <person name="O'Laughlin M."/>
            <person name="Godfrey J."/>
            <person name="Miner T."/>
            <person name="Herter B."/>
            <person name="Appelbaum E."/>
            <person name="Cordes M."/>
            <person name="Lek S."/>
            <person name="Wollam A."/>
            <person name="Pepin K.H."/>
            <person name="Palsikar V.B."/>
            <person name="Mitreva M."/>
            <person name="Wilson R.K."/>
        </authorList>
    </citation>
    <scope>NUCLEOTIDE SEQUENCE [LARGE SCALE GENOMIC DNA]</scope>
    <source>
        <strain evidence="9 10">ATCC BAA-474</strain>
    </source>
</reference>
<feature type="binding site" evidence="7">
    <location>
        <position position="411"/>
    </location>
    <ligand>
        <name>phosphoenolpyruvate</name>
        <dbReference type="ChEBI" id="CHEBI:58702"/>
    </ligand>
</feature>
<feature type="binding site" evidence="7">
    <location>
        <position position="196"/>
    </location>
    <ligand>
        <name>3-phosphoshikimate</name>
        <dbReference type="ChEBI" id="CHEBI:145989"/>
    </ligand>
</feature>
<dbReference type="Proteomes" id="UP000017081">
    <property type="component" value="Unassembled WGS sequence"/>
</dbReference>
<feature type="binding site" evidence="7">
    <location>
        <position position="168"/>
    </location>
    <ligand>
        <name>3-phosphoshikimate</name>
        <dbReference type="ChEBI" id="CHEBI:145989"/>
    </ligand>
</feature>
<dbReference type="CDD" id="cd01556">
    <property type="entry name" value="EPSP_synthase"/>
    <property type="match status" value="1"/>
</dbReference>
<sequence length="427" mass="47795">MNYFQPNPITDFKATIDIPGSKSITNRALILSALSGKTIILKNILLSDDTKYMIDALRALNNTIEIDEINKTLKIIGNKNPKYDNLSLYIGNAGTAMRFLSSYLATGEGTATLYGNDRMNQRPIKDLVDSLVQLGINVEYLSNHGYPPIRITSKGVFASYVEIDGSKSSQYISSILMAAPNFKNPIEIELSGRVVSKPYIDMTLAMMNDFGVNFNYNNNSVHISPQEYNIDEYLIEGDMSSASYFLAMALISNSTITLNNFFKNSIQGDSKFLNILEKIGLKILNFNDTTITVKGVPTYKGIELSMNDIPDVAQTLAVVGLFATSPTKVWDVENMRIKETDRISALKNEILKIHGDFIEFTDGFLITPKPLENYQGNFLKTYDDHRMAMSLSLIGLRVPGIKILDPNCVSKTFPNFFKEFSKIYKEE</sequence>
<feature type="binding site" evidence="7">
    <location>
        <position position="338"/>
    </location>
    <ligand>
        <name>3-phosphoshikimate</name>
        <dbReference type="ChEBI" id="CHEBI:145989"/>
    </ligand>
</feature>
<evidence type="ECO:0000259" key="8">
    <source>
        <dbReference type="Pfam" id="PF00275"/>
    </source>
</evidence>
<feature type="binding site" evidence="7">
    <location>
        <position position="23"/>
    </location>
    <ligand>
        <name>3-phosphoshikimate</name>
        <dbReference type="ChEBI" id="CHEBI:145989"/>
    </ligand>
</feature>
<keyword evidence="7" id="KW-0963">Cytoplasm</keyword>
<comment type="subunit">
    <text evidence="7">Monomer.</text>
</comment>
<dbReference type="RefSeq" id="WP_023049808.1">
    <property type="nucleotide sequence ID" value="NZ_CP173065.2"/>
</dbReference>
<feature type="active site" description="Proton acceptor" evidence="7">
    <location>
        <position position="311"/>
    </location>
</feature>
<dbReference type="HOGENOM" id="CLU_024321_0_0_0"/>
<evidence type="ECO:0000256" key="3">
    <source>
        <dbReference type="ARBA" id="ARBA00022605"/>
    </source>
</evidence>
<dbReference type="PATRIC" id="fig|1319815.3.peg.247"/>
<evidence type="ECO:0000256" key="2">
    <source>
        <dbReference type="ARBA" id="ARBA00009948"/>
    </source>
</evidence>
<dbReference type="AlphaFoldDB" id="U7VF92"/>
<feature type="binding site" evidence="7">
    <location>
        <position position="170"/>
    </location>
    <ligand>
        <name>phosphoenolpyruvate</name>
        <dbReference type="ChEBI" id="CHEBI:58702"/>
    </ligand>
</feature>
<feature type="binding site" evidence="7">
    <location>
        <position position="27"/>
    </location>
    <ligand>
        <name>3-phosphoshikimate</name>
        <dbReference type="ChEBI" id="CHEBI:145989"/>
    </ligand>
</feature>
<feature type="binding site" evidence="7">
    <location>
        <position position="334"/>
    </location>
    <ligand>
        <name>3-phosphoshikimate</name>
        <dbReference type="ChEBI" id="CHEBI:145989"/>
    </ligand>
</feature>
<accession>U7VF92</accession>